<evidence type="ECO:0000313" key="3">
    <source>
        <dbReference type="Proteomes" id="UP000196151"/>
    </source>
</evidence>
<accession>A0A200J861</accession>
<reference evidence="2" key="2">
    <citation type="submission" date="2017-05" db="EMBL/GenBank/DDBJ databases">
        <authorList>
            <consortium name="The Broad Institute Genomics Platform"/>
            <consortium name="The Broad Institute Genomic Center for Infectious Diseases"/>
            <person name="Earl A."/>
            <person name="Manson A."/>
            <person name="Schwartman J."/>
            <person name="Gilmore M."/>
            <person name="Abouelleil A."/>
            <person name="Cao P."/>
            <person name="Chapman S."/>
            <person name="Cusick C."/>
            <person name="Shea T."/>
            <person name="Young S."/>
            <person name="Neafsey D."/>
            <person name="Nusbaum C."/>
            <person name="Birren B."/>
        </authorList>
    </citation>
    <scope>NUCLEOTIDE SEQUENCE</scope>
    <source>
        <strain evidence="2">9D6_DIV0238</strain>
    </source>
</reference>
<evidence type="ECO:0000313" key="1">
    <source>
        <dbReference type="EMBL" id="OUZ33413.1"/>
    </source>
</evidence>
<dbReference type="InterPro" id="IPR016785">
    <property type="entry name" value="ComGD"/>
</dbReference>
<organism evidence="1">
    <name type="scientific">Candidatus Enterococcus dunnyi</name>
    <dbReference type="NCBI Taxonomy" id="1834192"/>
    <lineage>
        <taxon>Bacteria</taxon>
        <taxon>Bacillati</taxon>
        <taxon>Bacillota</taxon>
        <taxon>Bacilli</taxon>
        <taxon>Lactobacillales</taxon>
        <taxon>Enterococcaceae</taxon>
        <taxon>Enterococcus</taxon>
    </lineage>
</organism>
<dbReference type="PIRSF" id="PIRSF021292">
    <property type="entry name" value="Competence_ComGD"/>
    <property type="match status" value="1"/>
</dbReference>
<keyword evidence="3" id="KW-1185">Reference proteome</keyword>
<evidence type="ECO:0000313" key="2">
    <source>
        <dbReference type="EMBL" id="WYJ93455.1"/>
    </source>
</evidence>
<dbReference type="AlphaFoldDB" id="A0A200J861"/>
<reference evidence="2" key="3">
    <citation type="submission" date="2024-03" db="EMBL/GenBank/DDBJ databases">
        <title>The Genome Sequence of Enterococcus sp. DIV0238c.</title>
        <authorList>
            <consortium name="The Broad Institute Genomics Platform"/>
            <consortium name="The Broad Institute Microbial Omics Core"/>
            <consortium name="The Broad Institute Genomic Center for Infectious Diseases"/>
            <person name="Earl A."/>
            <person name="Manson A."/>
            <person name="Gilmore M."/>
            <person name="Schwartman J."/>
            <person name="Shea T."/>
            <person name="Abouelleil A."/>
            <person name="Cao P."/>
            <person name="Chapman S."/>
            <person name="Cusick C."/>
            <person name="Young S."/>
            <person name="Neafsey D."/>
            <person name="Nusbaum C."/>
            <person name="Birren B."/>
        </authorList>
    </citation>
    <scope>NUCLEOTIDE SEQUENCE</scope>
    <source>
        <strain evidence="2">9D6_DIV0238</strain>
    </source>
</reference>
<dbReference type="EMBL" id="CP147246">
    <property type="protein sequence ID" value="WYJ93455.1"/>
    <property type="molecule type" value="Genomic_DNA"/>
</dbReference>
<sequence length="146" mass="17031">MKKKMLKGFTLIESLVVVFVCTFFMLLPALSIERWQHMIEIEQFLSTFEKQLLFTQQMAIIKMTDTQIVFEEQQQLYFIVSENEPIHLSVPTDLNASGPNKIVFKAVSGNNGKLAKFTYDWPEKKQSIEFQFQLGSGRYVKKINRL</sequence>
<name>A0A200J861_9ENTE</name>
<dbReference type="Proteomes" id="UP000196151">
    <property type="component" value="Chromosome"/>
</dbReference>
<reference evidence="1" key="1">
    <citation type="submission" date="2017-05" db="EMBL/GenBank/DDBJ databases">
        <title>The Genome Sequence of Enterococcus sp. 9D6_DIV0238.</title>
        <authorList>
            <consortium name="The Broad Institute Genomics Platform"/>
            <consortium name="The Broad Institute Genomic Center for Infectious Diseases"/>
            <person name="Earl A."/>
            <person name="Manson A."/>
            <person name="Schwartman J."/>
            <person name="Gilmore M."/>
            <person name="Abouelleil A."/>
            <person name="Cao P."/>
            <person name="Chapman S."/>
            <person name="Cusick C."/>
            <person name="Shea T."/>
            <person name="Young S."/>
            <person name="Neafsey D."/>
            <person name="Nusbaum C."/>
            <person name="Birren B."/>
        </authorList>
    </citation>
    <scope>NUCLEOTIDE SEQUENCE [LARGE SCALE GENOMIC DNA]</scope>
    <source>
        <strain evidence="1">9D6_DIV0238</strain>
    </source>
</reference>
<protein>
    <submittedName>
        <fullName evidence="2">Competence protein ComGD</fullName>
    </submittedName>
</protein>
<dbReference type="GO" id="GO:0030420">
    <property type="term" value="P:establishment of competence for transformation"/>
    <property type="evidence" value="ECO:0007669"/>
    <property type="project" value="InterPro"/>
</dbReference>
<dbReference type="EMBL" id="NIBQ01000002">
    <property type="protein sequence ID" value="OUZ33413.1"/>
    <property type="molecule type" value="Genomic_DNA"/>
</dbReference>
<proteinExistence type="predicted"/>
<gene>
    <name evidence="2" type="ORF">A5889_000953</name>
    <name evidence="1" type="ORF">A5889_002126</name>
</gene>
<dbReference type="NCBIfam" id="NF040982">
    <property type="entry name" value="ComGD"/>
    <property type="match status" value="1"/>
</dbReference>